<dbReference type="Bgee" id="ENSG00000283205">
    <property type="expression patterns" value="Expressed in male germ line stem cell (sensu Vertebrata) in testis and 10 other cell types or tissues"/>
</dbReference>
<name>A0A1B0GW15_HUMAN</name>
<dbReference type="KEGG" id="hsa:122394732"/>
<dbReference type="PAN-GO" id="A0A1B0GW15">
    <property type="GO annotations" value="0 GO annotations based on evolutionary models"/>
</dbReference>
<dbReference type="SMR" id="A0A1B0GW15"/>
<dbReference type="Ensembl" id="ENST00000636536.1">
    <property type="protein sequence ID" value="ENSP00000490735.1"/>
    <property type="gene ID" value="ENSG00000283205.1"/>
</dbReference>
<accession>A0A1B0GW15</accession>
<gene>
    <name evidence="1" type="primary">LOC122394732</name>
</gene>
<dbReference type="OMA" id="ACLRNFW"/>
<dbReference type="RefSeq" id="NP_001382846.1">
    <property type="nucleotide sequence ID" value="NM_001395917.1"/>
</dbReference>
<dbReference type="Proteomes" id="UP000005640">
    <property type="component" value="Chromosome 9"/>
</dbReference>
<reference evidence="1 2" key="1">
    <citation type="journal article" date="2001" name="Nature">
        <title>Initial sequencing and analysis of the human genome.</title>
        <authorList>
            <consortium name="International Human Genome Sequencing Consortium"/>
            <person name="Lander E.S."/>
            <person name="Linton L.M."/>
            <person name="Birren B."/>
            <person name="Nusbaum C."/>
            <person name="Zody M.C."/>
            <person name="Baldwin J."/>
            <person name="Devon K."/>
            <person name="Dewar K."/>
            <person name="Doyle M."/>
            <person name="FitzHugh W."/>
            <person name="Funke R."/>
            <person name="Gage D."/>
            <person name="Harris K."/>
            <person name="Heaford A."/>
            <person name="Howland J."/>
            <person name="Kann L."/>
            <person name="Lehoczky J."/>
            <person name="LeVine R."/>
            <person name="McEwan P."/>
            <person name="McKernan K."/>
            <person name="Meldrim J."/>
            <person name="Mesirov J.P."/>
            <person name="Miranda C."/>
            <person name="Morris W."/>
            <person name="Naylor J."/>
            <person name="Raymond C."/>
            <person name="Rosetti M."/>
            <person name="Santos R."/>
            <person name="Sheridan A."/>
            <person name="Sougnez C."/>
            <person name="Stange-Thomann N."/>
            <person name="Stojanovic N."/>
            <person name="Subramanian A."/>
            <person name="Wyman D."/>
            <person name="Rogers J."/>
            <person name="Sulston J."/>
            <person name="Ainscough R."/>
            <person name="Beck S."/>
            <person name="Bentley D."/>
            <person name="Burton J."/>
            <person name="Clee C."/>
            <person name="Carter N."/>
            <person name="Coulson A."/>
            <person name="Deadman R."/>
            <person name="Deloukas P."/>
            <person name="Dunham A."/>
            <person name="Dunham I."/>
            <person name="Durbin R."/>
            <person name="French L."/>
            <person name="Grafham D."/>
            <person name="Gregory S."/>
            <person name="Hubbard T."/>
            <person name="Humphray S."/>
            <person name="Hunt A."/>
            <person name="Jones M."/>
            <person name="Lloyd C."/>
            <person name="McMurray A."/>
            <person name="Matthews L."/>
            <person name="Mercer S."/>
            <person name="Milne S."/>
            <person name="Mullikin J.C."/>
            <person name="Mungall A."/>
            <person name="Plumb R."/>
            <person name="Ross M."/>
            <person name="Shownkeen R."/>
            <person name="Sims S."/>
            <person name="Waterston R.H."/>
            <person name="Wilson R.K."/>
            <person name="Hillier L.W."/>
            <person name="McPherson J.D."/>
            <person name="Marra M.A."/>
            <person name="Mardis E.R."/>
            <person name="Fulton L.A."/>
            <person name="Chinwalla A.T."/>
            <person name="Pepin K.H."/>
            <person name="Gish W.R."/>
            <person name="Chissoe S.L."/>
            <person name="Wendl M.C."/>
            <person name="Delehaunty K.D."/>
            <person name="Miner T.L."/>
            <person name="Delehaunty A."/>
            <person name="Kramer J.B."/>
            <person name="Cook L.L."/>
            <person name="Fulton R.S."/>
            <person name="Johnson D.L."/>
            <person name="Minx P.J."/>
            <person name="Clifton S.W."/>
            <person name="Hawkins T."/>
            <person name="Branscomb E."/>
            <person name="Predki P."/>
            <person name="Richardson P."/>
            <person name="Wenning S."/>
            <person name="Slezak T."/>
            <person name="Doggett N."/>
            <person name="Cheng J.F."/>
            <person name="Olsen A."/>
            <person name="Lucas S."/>
            <person name="Elkin C."/>
            <person name="Uberbacher E."/>
            <person name="Frazier M."/>
            <person name="Gibbs R.A."/>
            <person name="Muzny D.M."/>
            <person name="Scherer S.E."/>
            <person name="Bouck J.B."/>
            <person name="Sodergren E.J."/>
            <person name="Worley K.C."/>
            <person name="Rives C.M."/>
            <person name="Gorrell J.H."/>
            <person name="Metzker M.L."/>
            <person name="Naylor S.L."/>
            <person name="Kucherlapati R.S."/>
            <person name="Nelson D.L."/>
            <person name="Weinstock G.M."/>
            <person name="Sakaki Y."/>
            <person name="Fujiyama A."/>
            <person name="Hattori M."/>
            <person name="Yada T."/>
            <person name="Toyoda A."/>
            <person name="Itoh T."/>
            <person name="Kawagoe C."/>
            <person name="Watanabe H."/>
            <person name="Totoki Y."/>
            <person name="Taylor T."/>
            <person name="Weissenbach J."/>
            <person name="Heilig R."/>
            <person name="Saurin W."/>
            <person name="Artiguenave F."/>
            <person name="Brottier P."/>
            <person name="Bruls T."/>
            <person name="Pelletier E."/>
            <person name="Robert C."/>
            <person name="Wincker P."/>
            <person name="Smith D.R."/>
            <person name="Doucette-Stamm L."/>
            <person name="Rubenfield M."/>
            <person name="Weinstock K."/>
            <person name="Lee H.M."/>
            <person name="Dubois J."/>
            <person name="Rosenthal A."/>
            <person name="Platzer M."/>
            <person name="Nyakatura G."/>
            <person name="Taudien S."/>
            <person name="Rump A."/>
            <person name="Yang H."/>
            <person name="Yu J."/>
            <person name="Wang J."/>
            <person name="Huang G."/>
            <person name="Gu J."/>
            <person name="Hood L."/>
            <person name="Rowen L."/>
            <person name="Madan A."/>
            <person name="Qin S."/>
            <person name="Davis R.W."/>
            <person name="Federspiel N.A."/>
            <person name="Abola A.P."/>
            <person name="Proctor M.J."/>
            <person name="Myers R.M."/>
            <person name="Schmutz J."/>
            <person name="Dickson M."/>
            <person name="Grimwood J."/>
            <person name="Cox D.R."/>
            <person name="Olson M.V."/>
            <person name="Kaul R."/>
            <person name="Raymond C."/>
            <person name="Shimizu N."/>
            <person name="Kawasaki K."/>
            <person name="Minoshima S."/>
            <person name="Evans G.A."/>
            <person name="Athanasiou M."/>
            <person name="Schultz R."/>
            <person name="Roe B.A."/>
            <person name="Chen F."/>
            <person name="Pan H."/>
            <person name="Ramser J."/>
            <person name="Lehrach H."/>
            <person name="Reinhardt R."/>
            <person name="McCombie W.R."/>
            <person name="de la Bastide M."/>
            <person name="Dedhia N."/>
            <person name="Blocker H."/>
            <person name="Hornischer K."/>
            <person name="Nordsiek G."/>
            <person name="Agarwala R."/>
            <person name="Aravind L."/>
            <person name="Bailey J.A."/>
            <person name="Bateman A."/>
            <person name="Batzoglou S."/>
            <person name="Birney E."/>
            <person name="Bork P."/>
            <person name="Brown D.G."/>
            <person name="Burge C.B."/>
            <person name="Cerutti L."/>
            <person name="Chen H.C."/>
            <person name="Church D."/>
            <person name="Clamp M."/>
            <person name="Copley R.R."/>
            <person name="Doerks T."/>
            <person name="Eddy S.R."/>
            <person name="Eichler E.E."/>
            <person name="Furey T.S."/>
            <person name="Galagan J."/>
            <person name="Gilbert J.G."/>
            <person name="Harmon C."/>
            <person name="Hayashizaki Y."/>
            <person name="Haussler D."/>
            <person name="Hermjakob H."/>
            <person name="Hokamp K."/>
            <person name="Jang W."/>
            <person name="Johnson L.S."/>
            <person name="Jones T.A."/>
            <person name="Kasif S."/>
            <person name="Kaspryzk A."/>
            <person name="Kennedy S."/>
            <person name="Kent W.J."/>
            <person name="Kitts P."/>
            <person name="Koonin E.V."/>
            <person name="Korf I."/>
            <person name="Kulp D."/>
            <person name="Lancet D."/>
            <person name="Lowe T.M."/>
            <person name="McLysaght A."/>
            <person name="Mikkelsen T."/>
            <person name="Moran J.V."/>
            <person name="Mulder N."/>
            <person name="Pollara V.J."/>
            <person name="Ponting C.P."/>
            <person name="Schuler G."/>
            <person name="Schultz J."/>
            <person name="Slater G."/>
            <person name="Smit A.F."/>
            <person name="Stupka E."/>
            <person name="Szustakowski J."/>
            <person name="Thierry-Mieg D."/>
            <person name="Thierry-Mieg J."/>
            <person name="Wagner L."/>
            <person name="Wallis J."/>
            <person name="Wheeler R."/>
            <person name="Williams A."/>
            <person name="Wolf Y.I."/>
            <person name="Wolfe K.H."/>
            <person name="Yang S.P."/>
            <person name="Yeh R.F."/>
            <person name="Collins F."/>
            <person name="Guyer M.S."/>
            <person name="Peterson J."/>
            <person name="Felsenfeld A."/>
            <person name="Wetterstrand K.A."/>
            <person name="Patrinos A."/>
            <person name="Morgan M.J."/>
            <person name="de Jong P."/>
            <person name="Catanese J.J."/>
            <person name="Osoegawa K."/>
            <person name="Shizuya H."/>
            <person name="Choi S."/>
            <person name="Chen Y.J."/>
        </authorList>
    </citation>
    <scope>NUCLEOTIDE SEQUENCE [LARGE SCALE GENOMIC DNA]</scope>
</reference>
<reference evidence="1" key="4">
    <citation type="submission" date="2025-08" db="UniProtKB">
        <authorList>
            <consortium name="Ensembl"/>
        </authorList>
    </citation>
    <scope>IDENTIFICATION</scope>
</reference>
<reference evidence="1 2" key="2">
    <citation type="journal article" date="2004" name="Nature">
        <title>DNA sequence and analysis of human chromosome 9.</title>
        <authorList>
            <person name="Humphray S.J."/>
            <person name="Oliver K."/>
            <person name="Hunt A.R."/>
            <person name="Plumb R.W."/>
            <person name="Loveland J.E."/>
            <person name="Howe K.L."/>
            <person name="Andrews T.D."/>
            <person name="Searle S."/>
            <person name="Hunt S.E."/>
            <person name="Scott C.E."/>
            <person name="Jones M.C."/>
            <person name="Ainscough R."/>
            <person name="Almeida J.P."/>
            <person name="Ambrose K.D."/>
            <person name="Ashwell R.I."/>
            <person name="Babbage A.K."/>
            <person name="Babbage S."/>
            <person name="Bagguley C.L."/>
            <person name="Bailey J."/>
            <person name="Banerjee R."/>
            <person name="Barker D.J."/>
            <person name="Barlow K.F."/>
            <person name="Bates K."/>
            <person name="Beasley H."/>
            <person name="Beasley O."/>
            <person name="Bird C.P."/>
            <person name="Bray-Allen S."/>
            <person name="Brown A.J."/>
            <person name="Brown J.Y."/>
            <person name="Burford D."/>
            <person name="Burrill W."/>
            <person name="Burton J."/>
            <person name="Carder C."/>
            <person name="Carter N.P."/>
            <person name="Chapman J.C."/>
            <person name="Chen Y."/>
            <person name="Clarke G."/>
            <person name="Clark S.Y."/>
            <person name="Clee C.M."/>
            <person name="Clegg S."/>
            <person name="Collier R.E."/>
            <person name="Corby N."/>
            <person name="Crosier M."/>
            <person name="Cummings A.T."/>
            <person name="Davies J."/>
            <person name="Dhami P."/>
            <person name="Dunn M."/>
            <person name="Dutta I."/>
            <person name="Dyer L.W."/>
            <person name="Earthrowl M.E."/>
            <person name="Faulkner L."/>
            <person name="Fleming C.J."/>
            <person name="Frankish A."/>
            <person name="Frankland J.A."/>
            <person name="French L."/>
            <person name="Fricker D.G."/>
            <person name="Garner P."/>
            <person name="Garnett J."/>
            <person name="Ghori J."/>
            <person name="Gilbert J.G."/>
            <person name="Glison C."/>
            <person name="Grafham D.V."/>
            <person name="Gribble S."/>
            <person name="Griffiths C."/>
            <person name="Griffiths-Jones S."/>
            <person name="Grocock R."/>
            <person name="Guy J."/>
            <person name="Hall R.E."/>
            <person name="Hammond S."/>
            <person name="Harley J.L."/>
            <person name="Harrison E.S."/>
            <person name="Hart E.A."/>
            <person name="Heath P.D."/>
            <person name="Henderson C.D."/>
            <person name="Hopkins B.L."/>
            <person name="Howard P.J."/>
            <person name="Howden P.J."/>
            <person name="Huckle E."/>
            <person name="Johnson C."/>
            <person name="Johnson D."/>
            <person name="Joy A.A."/>
            <person name="Kay M."/>
            <person name="Keenan S."/>
            <person name="Kershaw J.K."/>
            <person name="Kimberley A.M."/>
            <person name="King A."/>
            <person name="Knights A."/>
            <person name="Laird G.K."/>
            <person name="Langford C."/>
            <person name="Lawlor S."/>
            <person name="Leongamornlert D.A."/>
            <person name="Leversha M."/>
            <person name="Lloyd C."/>
            <person name="Lloyd D.M."/>
            <person name="Lovell J."/>
            <person name="Martin S."/>
            <person name="Mashreghi-Mohammadi M."/>
            <person name="Matthews L."/>
            <person name="McLaren S."/>
            <person name="McLay K.E."/>
            <person name="McMurray A."/>
            <person name="Milne S."/>
            <person name="Nickerson T."/>
            <person name="Nisbett J."/>
            <person name="Nordsiek G."/>
            <person name="Pearce A.V."/>
            <person name="Peck A.I."/>
            <person name="Porter K.M."/>
            <person name="Pandian R."/>
            <person name="Pelan S."/>
            <person name="Phillimore B."/>
            <person name="Povey S."/>
            <person name="Ramsey Y."/>
            <person name="Rand V."/>
            <person name="Scharfe M."/>
            <person name="Sehra H.K."/>
            <person name="Shownkeen R."/>
            <person name="Sims S.K."/>
            <person name="Skuce C.D."/>
            <person name="Smith M."/>
            <person name="Steward C.A."/>
            <person name="Swarbreck D."/>
            <person name="Sycamore N."/>
            <person name="Tester J."/>
            <person name="Thorpe A."/>
            <person name="Tracey A."/>
            <person name="Tromans A."/>
            <person name="Thomas D.W."/>
            <person name="Wall M."/>
            <person name="Wallis J.M."/>
            <person name="West A.P."/>
            <person name="Whitehead S.L."/>
            <person name="Willey D.L."/>
            <person name="Williams S.A."/>
            <person name="Wilming L."/>
            <person name="Wray P.W."/>
            <person name="Young L."/>
            <person name="Ashurst J.L."/>
            <person name="Coulson A."/>
            <person name="Blocker H."/>
            <person name="Durbin R."/>
            <person name="Sulston J.E."/>
            <person name="Hubbard T."/>
            <person name="Jackson M.J."/>
            <person name="Bentley D.R."/>
            <person name="Beck S."/>
            <person name="Rogers J."/>
            <person name="Dunham I."/>
        </authorList>
    </citation>
    <scope>NUCLEOTIDE SEQUENCE [LARGE SCALE GENOMIC DNA]</scope>
</reference>
<sequence>MGFVTNKSAFKAGDSLYLRRAFVNNLGEERRTRIQIQSIQKALDIQIREIDREKAALKRFLVKLHKTTGYFPQKPLW</sequence>
<protein>
    <submittedName>
        <fullName evidence="1">Uncharacterized protein</fullName>
    </submittedName>
</protein>
<dbReference type="MANE-Select" id="ENST00000636536.1">
    <property type="protein sequence ID" value="ENSP00000490735.1"/>
    <property type="RefSeq nucleotide sequence ID" value="NM_001395917.1"/>
    <property type="RefSeq protein sequence ID" value="NP_001382846.1"/>
</dbReference>
<dbReference type="OrthoDB" id="9530349at2759"/>
<evidence type="ECO:0000313" key="2">
    <source>
        <dbReference type="Proteomes" id="UP000005640"/>
    </source>
</evidence>
<dbReference type="VEuPathDB" id="HostDB:ENSG00000283205"/>
<dbReference type="BioMuta" id="ENSG00000283205"/>
<dbReference type="RNAct" id="A0A1B0GW15">
    <property type="molecule type" value="protein"/>
</dbReference>
<dbReference type="GeneCards" id="LOC122394732"/>
<keyword evidence="2" id="KW-1185">Reference proteome</keyword>
<dbReference type="AlphaFoldDB" id="A0A1B0GW15"/>
<reference evidence="1" key="5">
    <citation type="submission" date="2025-09" db="UniProtKB">
        <authorList>
            <consortium name="Ensembl"/>
        </authorList>
    </citation>
    <scope>IDENTIFICATION</scope>
</reference>
<dbReference type="GeneID" id="122394732"/>
<evidence type="ECO:0007829" key="3">
    <source>
        <dbReference type="PeptideAtlas" id="A0A1B0GW15"/>
    </source>
</evidence>
<organism evidence="1 2">
    <name type="scientific">Homo sapiens</name>
    <name type="common">Human</name>
    <dbReference type="NCBI Taxonomy" id="9606"/>
    <lineage>
        <taxon>Eukaryota</taxon>
        <taxon>Metazoa</taxon>
        <taxon>Chordata</taxon>
        <taxon>Craniata</taxon>
        <taxon>Vertebrata</taxon>
        <taxon>Euteleostomi</taxon>
        <taxon>Mammalia</taxon>
        <taxon>Eutheria</taxon>
        <taxon>Euarchontoglires</taxon>
        <taxon>Primates</taxon>
        <taxon>Haplorrhini</taxon>
        <taxon>Catarrhini</taxon>
        <taxon>Hominidae</taxon>
        <taxon>Homo</taxon>
    </lineage>
</organism>
<reference evidence="1 2" key="3">
    <citation type="journal article" date="2004" name="Nature">
        <title>Finishing the euchromatic sequence of the human genome.</title>
        <authorList>
            <consortium name="International Human Genome Sequencing Consortium"/>
        </authorList>
    </citation>
    <scope>NUCLEOTIDE SEQUENCE [LARGE SCALE GENOMIC DNA]</scope>
</reference>
<dbReference type="EMBL" id="AL353572">
    <property type="status" value="NOT_ANNOTATED_CDS"/>
    <property type="molecule type" value="Genomic_DNA"/>
</dbReference>
<keyword evidence="3" id="KW-1267">Proteomics identification</keyword>
<evidence type="ECO:0000313" key="1">
    <source>
        <dbReference type="Ensembl" id="ENSP00000490735.1"/>
    </source>
</evidence>
<dbReference type="GeneTree" id="ENSGT00900000143482"/>
<proteinExistence type="evidence at protein level"/>
<dbReference type="PeptideAtlas" id="A0A1B0GW15"/>
<dbReference type="InParanoid" id="A0A1B0GW15"/>